<protein>
    <submittedName>
        <fullName evidence="16">Cation-transporting ATPase 13A3-like protein</fullName>
    </submittedName>
</protein>
<gene>
    <name evidence="16" type="ORF">B4U80_01692</name>
</gene>
<feature type="domain" description="P-type ATPase A" evidence="15">
    <location>
        <begin position="179"/>
        <end position="299"/>
    </location>
</feature>
<comment type="caution">
    <text evidence="16">The sequence shown here is derived from an EMBL/GenBank/DDBJ whole genome shotgun (WGS) entry which is preliminary data.</text>
</comment>
<accession>A0A443SSX1</accession>
<dbReference type="GO" id="GO:0140358">
    <property type="term" value="F:P-type transmembrane transporter activity"/>
    <property type="evidence" value="ECO:0007669"/>
    <property type="project" value="InterPro"/>
</dbReference>
<reference evidence="16 17" key="1">
    <citation type="journal article" date="2018" name="Gigascience">
        <title>Genomes of trombidid mites reveal novel predicted allergens and laterally-transferred genes associated with secondary metabolism.</title>
        <authorList>
            <person name="Dong X."/>
            <person name="Chaisiri K."/>
            <person name="Xia D."/>
            <person name="Armstrong S.D."/>
            <person name="Fang Y."/>
            <person name="Donnelly M.J."/>
            <person name="Kadowaki T."/>
            <person name="McGarry J.W."/>
            <person name="Darby A.C."/>
            <person name="Makepeace B.L."/>
        </authorList>
    </citation>
    <scope>NUCLEOTIDE SEQUENCE [LARGE SCALE GENOMIC DNA]</scope>
    <source>
        <strain evidence="16">UoL-UT</strain>
    </source>
</reference>
<keyword evidence="9" id="KW-0460">Magnesium</keyword>
<feature type="transmembrane region" description="Helical" evidence="14">
    <location>
        <begin position="925"/>
        <end position="943"/>
    </location>
</feature>
<sequence length="956" mass="106618">MKNLSHDGDTVIHSDSQFIKYKSAGIFEPCISMTYFENKKIRYFWQDDEKTYAKVTGLDKDIPCSYFYTQNGISDEEQIKRYACSASIDKNNKFIVYRRFIFGRNEIIVEVQSILEILFNEVLGPFYVFQVFSIALWCFEDYIYYASCIVVMSALSLATSVIQIRRNQKQLRDTVQGIDTVTVCRGEQVYEEIESSKLVPGDVIVIAQCGGVMQCDAVLIAGNAIVNESMLTGESVPVTKTPLPYSCRYEVYHSKEHAKHTLFCGTKVIQTRFYDGAKVKAVVIRTGYLTSKGELVRSIMFPKPVDFKFNQHISKFIQFLACLAAIGFTYTVVIKVQRKVPVTDIMLKALDLITIVIPPALPAAMSIGVVYAQSRLRHSDIYCISPRSINISGCINCVCFDKTGTLTEDDLSFVEVAPVNEDKTFDTPLQSPSTVATGPLITCLATCHSLTLIDGQLAGDPLDQKMFAATEWQLEEPAVSDENKFDLLAPTVVTPKVRFDENSDDLQVGILRQFPFSSNLQRMSVVTRMVNGTQFVLYAKGSPEMISSLCKTDTLPANFTDVLMAYTEKGYRVLALAYRPLLHISYAKLQRIGREEVEKDLSFLGLLVMGNMLKPQTTKIIKCLSNANTRSIMVTGDNMLTALSVARDCSMIGVCDRVILLEADDESETATLSWKYANRVRNTFDLGHDFVNVHLDDNATPLHVAVTGKTFRILKDNFPELLKKVAVKGTVFARMAPEQKQQLVELLQELGYFVGMCGDGANDCGALKAAHAGVSLSEAEASVASPFTSKTANISCIPVLIREGRASLVTAFGILKYMACYSLTQFLSVILLYTMYSNLTDMQFLYEDLFLISLFFVLFGKTGAHEQLAKHPPPSSLIGITPLSSILLQFLLIATFQVSALLLLWTQSWYKPHNPLSNHLQCHDNYAVFSISVFQYITLAVVFSKGAPYRQSLISN</sequence>
<dbReference type="Gene3D" id="3.40.50.1000">
    <property type="entry name" value="HAD superfamily/HAD-like"/>
    <property type="match status" value="1"/>
</dbReference>
<dbReference type="PANTHER" id="PTHR45630:SF8">
    <property type="entry name" value="CATION-TRANSPORTING ATPASE"/>
    <property type="match status" value="1"/>
</dbReference>
<keyword evidence="11 14" id="KW-1133">Transmembrane helix</keyword>
<dbReference type="STRING" id="299467.A0A443SSX1"/>
<evidence type="ECO:0000256" key="9">
    <source>
        <dbReference type="ARBA" id="ARBA00022842"/>
    </source>
</evidence>
<feature type="transmembrane region" description="Helical" evidence="14">
    <location>
        <begin position="114"/>
        <end position="136"/>
    </location>
</feature>
<evidence type="ECO:0000256" key="8">
    <source>
        <dbReference type="ARBA" id="ARBA00022840"/>
    </source>
</evidence>
<comment type="subcellular location">
    <subcellularLocation>
        <location evidence="1">Late endosome membrane</location>
        <topology evidence="1">Multi-pass membrane protein</topology>
    </subcellularLocation>
</comment>
<evidence type="ECO:0000256" key="13">
    <source>
        <dbReference type="ARBA" id="ARBA00049360"/>
    </source>
</evidence>
<dbReference type="FunFam" id="3.40.50.1000:FF:000045">
    <property type="entry name" value="Cation-transporting ATPase"/>
    <property type="match status" value="1"/>
</dbReference>
<evidence type="ECO:0000256" key="10">
    <source>
        <dbReference type="ARBA" id="ARBA00022967"/>
    </source>
</evidence>
<evidence type="ECO:0000256" key="5">
    <source>
        <dbReference type="ARBA" id="ARBA00022723"/>
    </source>
</evidence>
<dbReference type="EMBL" id="NCKV01000448">
    <property type="protein sequence ID" value="RWS30592.1"/>
    <property type="molecule type" value="Genomic_DNA"/>
</dbReference>
<feature type="transmembrane region" description="Helical" evidence="14">
    <location>
        <begin position="814"/>
        <end position="836"/>
    </location>
</feature>
<dbReference type="InterPro" id="IPR006544">
    <property type="entry name" value="P-type_TPase_V"/>
</dbReference>
<keyword evidence="17" id="KW-1185">Reference proteome</keyword>
<dbReference type="FunFam" id="3.40.1110.10:FF:000026">
    <property type="entry name" value="Cation-transporting ATPase"/>
    <property type="match status" value="1"/>
</dbReference>
<feature type="non-terminal residue" evidence="16">
    <location>
        <position position="956"/>
    </location>
</feature>
<dbReference type="SUPFAM" id="SSF81665">
    <property type="entry name" value="Calcium ATPase, transmembrane domain M"/>
    <property type="match status" value="1"/>
</dbReference>
<dbReference type="GO" id="GO:0046872">
    <property type="term" value="F:metal ion binding"/>
    <property type="evidence" value="ECO:0007669"/>
    <property type="project" value="UniProtKB-KW"/>
</dbReference>
<dbReference type="InterPro" id="IPR023214">
    <property type="entry name" value="HAD_sf"/>
</dbReference>
<dbReference type="Pfam" id="PF00122">
    <property type="entry name" value="E1-E2_ATPase"/>
    <property type="match status" value="1"/>
</dbReference>
<organism evidence="16 17">
    <name type="scientific">Leptotrombidium deliense</name>
    <dbReference type="NCBI Taxonomy" id="299467"/>
    <lineage>
        <taxon>Eukaryota</taxon>
        <taxon>Metazoa</taxon>
        <taxon>Ecdysozoa</taxon>
        <taxon>Arthropoda</taxon>
        <taxon>Chelicerata</taxon>
        <taxon>Arachnida</taxon>
        <taxon>Acari</taxon>
        <taxon>Acariformes</taxon>
        <taxon>Trombidiformes</taxon>
        <taxon>Prostigmata</taxon>
        <taxon>Anystina</taxon>
        <taxon>Parasitengona</taxon>
        <taxon>Trombiculoidea</taxon>
        <taxon>Trombiculidae</taxon>
        <taxon>Leptotrombidium</taxon>
    </lineage>
</organism>
<feature type="transmembrane region" description="Helical" evidence="14">
    <location>
        <begin position="842"/>
        <end position="859"/>
    </location>
</feature>
<evidence type="ECO:0000313" key="16">
    <source>
        <dbReference type="EMBL" id="RWS30592.1"/>
    </source>
</evidence>
<proteinExistence type="inferred from homology"/>
<dbReference type="InterPro" id="IPR008250">
    <property type="entry name" value="ATPase_P-typ_transduc_dom_A_sf"/>
</dbReference>
<dbReference type="GO" id="GO:0006874">
    <property type="term" value="P:intracellular calcium ion homeostasis"/>
    <property type="evidence" value="ECO:0007669"/>
    <property type="project" value="TreeGrafter"/>
</dbReference>
<evidence type="ECO:0000256" key="14">
    <source>
        <dbReference type="SAM" id="Phobius"/>
    </source>
</evidence>
<name>A0A443SSX1_9ACAR</name>
<keyword evidence="6" id="KW-0547">Nucleotide-binding</keyword>
<dbReference type="NCBIfam" id="TIGR01657">
    <property type="entry name" value="P-ATPase-V"/>
    <property type="match status" value="1"/>
</dbReference>
<dbReference type="PRINTS" id="PR00119">
    <property type="entry name" value="CATATPASE"/>
</dbReference>
<dbReference type="SUPFAM" id="SSF81653">
    <property type="entry name" value="Calcium ATPase, transduction domain A"/>
    <property type="match status" value="1"/>
</dbReference>
<evidence type="ECO:0000256" key="1">
    <source>
        <dbReference type="ARBA" id="ARBA00004107"/>
    </source>
</evidence>
<dbReference type="OrthoDB" id="48943at2759"/>
<feature type="transmembrane region" description="Helical" evidence="14">
    <location>
        <begin position="880"/>
        <end position="905"/>
    </location>
</feature>
<dbReference type="FunFam" id="1.20.1110.10:FF:000023">
    <property type="entry name" value="Cation-transporting ATPase"/>
    <property type="match status" value="1"/>
</dbReference>
<keyword evidence="4 14" id="KW-0812">Transmembrane</keyword>
<dbReference type="GO" id="GO:0016887">
    <property type="term" value="F:ATP hydrolysis activity"/>
    <property type="evidence" value="ECO:0007669"/>
    <property type="project" value="InterPro"/>
</dbReference>
<keyword evidence="5" id="KW-0479">Metal-binding</keyword>
<dbReference type="Proteomes" id="UP000288716">
    <property type="component" value="Unassembled WGS sequence"/>
</dbReference>
<keyword evidence="8" id="KW-0067">ATP-binding</keyword>
<dbReference type="InterPro" id="IPR018303">
    <property type="entry name" value="ATPase_P-typ_P_site"/>
</dbReference>
<evidence type="ECO:0000256" key="4">
    <source>
        <dbReference type="ARBA" id="ARBA00022692"/>
    </source>
</evidence>
<dbReference type="InterPro" id="IPR036412">
    <property type="entry name" value="HAD-like_sf"/>
</dbReference>
<evidence type="ECO:0000256" key="11">
    <source>
        <dbReference type="ARBA" id="ARBA00022989"/>
    </source>
</evidence>
<dbReference type="VEuPathDB" id="VectorBase:LDEU001448"/>
<dbReference type="SFLD" id="SFLDS00003">
    <property type="entry name" value="Haloacid_Dehalogenase"/>
    <property type="match status" value="1"/>
</dbReference>
<evidence type="ECO:0000256" key="6">
    <source>
        <dbReference type="ARBA" id="ARBA00022741"/>
    </source>
</evidence>
<dbReference type="Gene3D" id="2.70.150.10">
    <property type="entry name" value="Calcium-transporting ATPase, cytoplasmic transduction domain A"/>
    <property type="match status" value="1"/>
</dbReference>
<feature type="transmembrane region" description="Helical" evidence="14">
    <location>
        <begin position="316"/>
        <end position="333"/>
    </location>
</feature>
<keyword evidence="3" id="KW-0597">Phosphoprotein</keyword>
<dbReference type="InterPro" id="IPR001757">
    <property type="entry name" value="P_typ_ATPase"/>
</dbReference>
<keyword evidence="10" id="KW-1278">Translocase</keyword>
<evidence type="ECO:0000259" key="15">
    <source>
        <dbReference type="Pfam" id="PF00122"/>
    </source>
</evidence>
<dbReference type="PANTHER" id="PTHR45630">
    <property type="entry name" value="CATION-TRANSPORTING ATPASE-RELATED"/>
    <property type="match status" value="1"/>
</dbReference>
<feature type="transmembrane region" description="Helical" evidence="14">
    <location>
        <begin position="142"/>
        <end position="162"/>
    </location>
</feature>
<dbReference type="GO" id="GO:0031902">
    <property type="term" value="C:late endosome membrane"/>
    <property type="evidence" value="ECO:0007669"/>
    <property type="project" value="UniProtKB-SubCell"/>
</dbReference>
<feature type="transmembrane region" description="Helical" evidence="14">
    <location>
        <begin position="353"/>
        <end position="372"/>
    </location>
</feature>
<evidence type="ECO:0000313" key="17">
    <source>
        <dbReference type="Proteomes" id="UP000288716"/>
    </source>
</evidence>
<dbReference type="GO" id="GO:0019829">
    <property type="term" value="F:ATPase-coupled monoatomic cation transmembrane transporter activity"/>
    <property type="evidence" value="ECO:0007669"/>
    <property type="project" value="TreeGrafter"/>
</dbReference>
<comment type="catalytic activity">
    <reaction evidence="13">
        <text>ATP + H2O = ADP + phosphate + H(+)</text>
        <dbReference type="Rhea" id="RHEA:13065"/>
        <dbReference type="ChEBI" id="CHEBI:15377"/>
        <dbReference type="ChEBI" id="CHEBI:15378"/>
        <dbReference type="ChEBI" id="CHEBI:30616"/>
        <dbReference type="ChEBI" id="CHEBI:43474"/>
        <dbReference type="ChEBI" id="CHEBI:456216"/>
    </reaction>
</comment>
<dbReference type="GO" id="GO:0005524">
    <property type="term" value="F:ATP binding"/>
    <property type="evidence" value="ECO:0007669"/>
    <property type="project" value="UniProtKB-KW"/>
</dbReference>
<dbReference type="SUPFAM" id="SSF81660">
    <property type="entry name" value="Metal cation-transporting ATPase, ATP-binding domain N"/>
    <property type="match status" value="1"/>
</dbReference>
<dbReference type="PROSITE" id="PS00154">
    <property type="entry name" value="ATPASE_E1_E2"/>
    <property type="match status" value="1"/>
</dbReference>
<dbReference type="InterPro" id="IPR059000">
    <property type="entry name" value="ATPase_P-type_domA"/>
</dbReference>
<evidence type="ECO:0000256" key="3">
    <source>
        <dbReference type="ARBA" id="ARBA00022553"/>
    </source>
</evidence>
<dbReference type="Gene3D" id="3.40.1110.10">
    <property type="entry name" value="Calcium-transporting ATPase, cytoplasmic domain N"/>
    <property type="match status" value="1"/>
</dbReference>
<comment type="similarity">
    <text evidence="2">Belongs to the cation transport ATPase (P-type) (TC 3.A.3) family. Type V subfamily.</text>
</comment>
<dbReference type="Pfam" id="PF13246">
    <property type="entry name" value="Cation_ATPase"/>
    <property type="match status" value="1"/>
</dbReference>
<dbReference type="SUPFAM" id="SSF56784">
    <property type="entry name" value="HAD-like"/>
    <property type="match status" value="1"/>
</dbReference>
<dbReference type="SFLD" id="SFLDG00002">
    <property type="entry name" value="C1.7:_P-type_atpase_like"/>
    <property type="match status" value="1"/>
</dbReference>
<dbReference type="SFLD" id="SFLDF00027">
    <property type="entry name" value="p-type_atpase"/>
    <property type="match status" value="1"/>
</dbReference>
<evidence type="ECO:0000256" key="2">
    <source>
        <dbReference type="ARBA" id="ARBA00006000"/>
    </source>
</evidence>
<evidence type="ECO:0000256" key="12">
    <source>
        <dbReference type="ARBA" id="ARBA00023136"/>
    </source>
</evidence>
<dbReference type="InterPro" id="IPR023299">
    <property type="entry name" value="ATPase_P-typ_cyto_dom_N"/>
</dbReference>
<dbReference type="InterPro" id="IPR044492">
    <property type="entry name" value="P_typ_ATPase_HD_dom"/>
</dbReference>
<evidence type="ECO:0000256" key="7">
    <source>
        <dbReference type="ARBA" id="ARBA00022753"/>
    </source>
</evidence>
<dbReference type="InterPro" id="IPR023298">
    <property type="entry name" value="ATPase_P-typ_TM_dom_sf"/>
</dbReference>
<keyword evidence="7" id="KW-0967">Endosome</keyword>
<dbReference type="AlphaFoldDB" id="A0A443SSX1"/>
<keyword evidence="12 14" id="KW-0472">Membrane</keyword>
<dbReference type="GO" id="GO:0015203">
    <property type="term" value="F:polyamine transmembrane transporter activity"/>
    <property type="evidence" value="ECO:0007669"/>
    <property type="project" value="TreeGrafter"/>
</dbReference>
<dbReference type="NCBIfam" id="TIGR01494">
    <property type="entry name" value="ATPase_P-type"/>
    <property type="match status" value="2"/>
</dbReference>